<comment type="caution">
    <text evidence="2">The sequence shown here is derived from an EMBL/GenBank/DDBJ whole genome shotgun (WGS) entry which is preliminary data.</text>
</comment>
<accession>A0AA88MH32</accession>
<evidence type="ECO:0000256" key="1">
    <source>
        <dbReference type="SAM" id="MobiDB-lite"/>
    </source>
</evidence>
<organism evidence="2 3">
    <name type="scientific">Channa striata</name>
    <name type="common">Snakehead murrel</name>
    <name type="synonym">Ophicephalus striatus</name>
    <dbReference type="NCBI Taxonomy" id="64152"/>
    <lineage>
        <taxon>Eukaryota</taxon>
        <taxon>Metazoa</taxon>
        <taxon>Chordata</taxon>
        <taxon>Craniata</taxon>
        <taxon>Vertebrata</taxon>
        <taxon>Euteleostomi</taxon>
        <taxon>Actinopterygii</taxon>
        <taxon>Neopterygii</taxon>
        <taxon>Teleostei</taxon>
        <taxon>Neoteleostei</taxon>
        <taxon>Acanthomorphata</taxon>
        <taxon>Anabantaria</taxon>
        <taxon>Anabantiformes</taxon>
        <taxon>Channoidei</taxon>
        <taxon>Channidae</taxon>
        <taxon>Channa</taxon>
    </lineage>
</organism>
<protein>
    <submittedName>
        <fullName evidence="2">Uncharacterized protein</fullName>
    </submittedName>
</protein>
<name>A0AA88MH32_CHASR</name>
<sequence>MWKQRSKEFLEIFSSELTGPLRKSHAVTGAPQLLWKKASGAQEDVGKDTKGKKGQSGQTETGVHCEITHSHREKCFILKISYPRESGSSSASMMNVLLSGNSSDCG</sequence>
<dbReference type="Proteomes" id="UP001187415">
    <property type="component" value="Unassembled WGS sequence"/>
</dbReference>
<dbReference type="AlphaFoldDB" id="A0AA88MH32"/>
<keyword evidence="3" id="KW-1185">Reference proteome</keyword>
<reference evidence="2" key="1">
    <citation type="submission" date="2023-07" db="EMBL/GenBank/DDBJ databases">
        <title>Chromosome-level Genome Assembly of Striped Snakehead (Channa striata).</title>
        <authorList>
            <person name="Liu H."/>
        </authorList>
    </citation>
    <scope>NUCLEOTIDE SEQUENCE</scope>
    <source>
        <strain evidence="2">Gz</strain>
        <tissue evidence="2">Muscle</tissue>
    </source>
</reference>
<evidence type="ECO:0000313" key="2">
    <source>
        <dbReference type="EMBL" id="KAK2835516.1"/>
    </source>
</evidence>
<feature type="region of interest" description="Disordered" evidence="1">
    <location>
        <begin position="38"/>
        <end position="64"/>
    </location>
</feature>
<dbReference type="EMBL" id="JAUPFM010000012">
    <property type="protein sequence ID" value="KAK2835516.1"/>
    <property type="molecule type" value="Genomic_DNA"/>
</dbReference>
<proteinExistence type="predicted"/>
<evidence type="ECO:0000313" key="3">
    <source>
        <dbReference type="Proteomes" id="UP001187415"/>
    </source>
</evidence>
<gene>
    <name evidence="2" type="ORF">Q5P01_016000</name>
</gene>